<evidence type="ECO:0000256" key="2">
    <source>
        <dbReference type="SAM" id="MobiDB-lite"/>
    </source>
</evidence>
<keyword evidence="7" id="KW-1185">Reference proteome</keyword>
<proteinExistence type="inferred from homology"/>
<dbReference type="Pfam" id="PF03816">
    <property type="entry name" value="LytR_cpsA_psr"/>
    <property type="match status" value="1"/>
</dbReference>
<comment type="caution">
    <text evidence="6">The sequence shown here is derived from an EMBL/GenBank/DDBJ whole genome shotgun (WGS) entry which is preliminary data.</text>
</comment>
<feature type="domain" description="Cell envelope-related transcriptional attenuator" evidence="4">
    <location>
        <begin position="157"/>
        <end position="312"/>
    </location>
</feature>
<dbReference type="PANTHER" id="PTHR33392">
    <property type="entry name" value="POLYISOPRENYL-TEICHOIC ACID--PEPTIDOGLYCAN TEICHOIC ACID TRANSFERASE TAGU"/>
    <property type="match status" value="1"/>
</dbReference>
<evidence type="ECO:0000256" key="1">
    <source>
        <dbReference type="ARBA" id="ARBA00006068"/>
    </source>
</evidence>
<evidence type="ECO:0000259" key="4">
    <source>
        <dbReference type="Pfam" id="PF03816"/>
    </source>
</evidence>
<protein>
    <submittedName>
        <fullName evidence="6">LCP family protein</fullName>
    </submittedName>
</protein>
<evidence type="ECO:0000313" key="6">
    <source>
        <dbReference type="EMBL" id="MFE9598343.1"/>
    </source>
</evidence>
<keyword evidence="3" id="KW-0812">Transmembrane</keyword>
<dbReference type="InterPro" id="IPR027381">
    <property type="entry name" value="LytR/CpsA/Psr_C"/>
</dbReference>
<dbReference type="RefSeq" id="WP_388103637.1">
    <property type="nucleotide sequence ID" value="NZ_JBIAHM010000002.1"/>
</dbReference>
<feature type="region of interest" description="Disordered" evidence="2">
    <location>
        <begin position="509"/>
        <end position="539"/>
    </location>
</feature>
<feature type="compositionally biased region" description="Low complexity" evidence="2">
    <location>
        <begin position="509"/>
        <end position="537"/>
    </location>
</feature>
<feature type="domain" description="LytR/CpsA/Psr regulator C-terminal" evidence="5">
    <location>
        <begin position="422"/>
        <end position="506"/>
    </location>
</feature>
<gene>
    <name evidence="6" type="ORF">ACFYNQ_07140</name>
</gene>
<feature type="compositionally biased region" description="Basic residues" evidence="2">
    <location>
        <begin position="59"/>
        <end position="69"/>
    </location>
</feature>
<keyword evidence="3" id="KW-0472">Membrane</keyword>
<evidence type="ECO:0000256" key="3">
    <source>
        <dbReference type="SAM" id="Phobius"/>
    </source>
</evidence>
<keyword evidence="3" id="KW-1133">Transmembrane helix</keyword>
<organism evidence="6 7">
    <name type="scientific">Streptomyces hokutonensis</name>
    <dbReference type="NCBI Taxonomy" id="1306990"/>
    <lineage>
        <taxon>Bacteria</taxon>
        <taxon>Bacillati</taxon>
        <taxon>Actinomycetota</taxon>
        <taxon>Actinomycetes</taxon>
        <taxon>Kitasatosporales</taxon>
        <taxon>Streptomycetaceae</taxon>
        <taxon>Streptomyces</taxon>
    </lineage>
</organism>
<dbReference type="Gene3D" id="3.40.630.190">
    <property type="entry name" value="LCP protein"/>
    <property type="match status" value="1"/>
</dbReference>
<name>A0ABW6LYY8_9ACTN</name>
<feature type="transmembrane region" description="Helical" evidence="3">
    <location>
        <begin position="71"/>
        <end position="94"/>
    </location>
</feature>
<dbReference type="Gene3D" id="3.30.70.2390">
    <property type="match status" value="1"/>
</dbReference>
<evidence type="ECO:0000313" key="7">
    <source>
        <dbReference type="Proteomes" id="UP001601303"/>
    </source>
</evidence>
<dbReference type="Proteomes" id="UP001601303">
    <property type="component" value="Unassembled WGS sequence"/>
</dbReference>
<dbReference type="InterPro" id="IPR004474">
    <property type="entry name" value="LytR_CpsA_psr"/>
</dbReference>
<reference evidence="6 7" key="1">
    <citation type="submission" date="2024-10" db="EMBL/GenBank/DDBJ databases">
        <title>The Natural Products Discovery Center: Release of the First 8490 Sequenced Strains for Exploring Actinobacteria Biosynthetic Diversity.</title>
        <authorList>
            <person name="Kalkreuter E."/>
            <person name="Kautsar S.A."/>
            <person name="Yang D."/>
            <person name="Bader C.D."/>
            <person name="Teijaro C.N."/>
            <person name="Fluegel L."/>
            <person name="Davis C.M."/>
            <person name="Simpson J.R."/>
            <person name="Lauterbach L."/>
            <person name="Steele A.D."/>
            <person name="Gui C."/>
            <person name="Meng S."/>
            <person name="Li G."/>
            <person name="Viehrig K."/>
            <person name="Ye F."/>
            <person name="Su P."/>
            <person name="Kiefer A.F."/>
            <person name="Nichols A."/>
            <person name="Cepeda A.J."/>
            <person name="Yan W."/>
            <person name="Fan B."/>
            <person name="Jiang Y."/>
            <person name="Adhikari A."/>
            <person name="Zheng C.-J."/>
            <person name="Schuster L."/>
            <person name="Cowan T.M."/>
            <person name="Smanski M.J."/>
            <person name="Chevrette M.G."/>
            <person name="De Carvalho L.P.S."/>
            <person name="Shen B."/>
        </authorList>
    </citation>
    <scope>NUCLEOTIDE SEQUENCE [LARGE SCALE GENOMIC DNA]</scope>
    <source>
        <strain evidence="6 7">NPDC006488</strain>
    </source>
</reference>
<evidence type="ECO:0000259" key="5">
    <source>
        <dbReference type="Pfam" id="PF13399"/>
    </source>
</evidence>
<sequence length="574" mass="58504">MTDLGDGPVGHATRSRTRGVPRPRAGEADEPLPTGGRAASRAAARQAPRGGSRAAGRAATRRKQPPRGRRVLKITAISLSVLIMVTAGAGWWFYEHLNGNINSVPIDDGAGGKEKADAFGRTPINLLVMGSDARSSTTDCKLGGGCSTTGVQSGNGNADVEMVVHISADRSNATVMSIPRDTMTQVPACKDPKSGQSTAGYYGQINSALQYGQECQVKTVHALTGITIDHFVQMDFSGVVKMSDAVGGVSVCVDADVYDTYSHLKLAKGTHTLKGTAALEFVRSRHGFGDGSDLGRTVSQHIFLSAMIRKFKSAGTLTNPSAVYNLADAATKALTVDTGLGTVKKLIGLAADLDKVPTKRMTFTTMQTGADPVNANRVVPAAAAKSLFATIANDQSLTSSSGKKSAAATATATAVAVPAAKIAVTVENGTSISGRASTVATGLIDGGFSSGTTTGNASVSATTTTLTYGTGLKAEAQTVAKAIGLASSHLKQGTGTGLTLVIGTDWPSGTTLPGGSSSPAPADTKAATSNAKAATADQSKCAEVSTYKTVSLNGVAMTPTQAYRAATNKKDSAS</sequence>
<dbReference type="Pfam" id="PF13399">
    <property type="entry name" value="LytR_C"/>
    <property type="match status" value="1"/>
</dbReference>
<dbReference type="EMBL" id="JBIAHM010000002">
    <property type="protein sequence ID" value="MFE9598343.1"/>
    <property type="molecule type" value="Genomic_DNA"/>
</dbReference>
<dbReference type="InterPro" id="IPR050922">
    <property type="entry name" value="LytR/CpsA/Psr_CW_biosynth"/>
</dbReference>
<accession>A0ABW6LYY8</accession>
<feature type="region of interest" description="Disordered" evidence="2">
    <location>
        <begin position="1"/>
        <end position="69"/>
    </location>
</feature>
<feature type="compositionally biased region" description="Low complexity" evidence="2">
    <location>
        <begin position="33"/>
        <end position="58"/>
    </location>
</feature>
<comment type="similarity">
    <text evidence="1">Belongs to the LytR/CpsA/Psr (LCP) family.</text>
</comment>
<dbReference type="PANTHER" id="PTHR33392:SF6">
    <property type="entry name" value="POLYISOPRENYL-TEICHOIC ACID--PEPTIDOGLYCAN TEICHOIC ACID TRANSFERASE TAGU"/>
    <property type="match status" value="1"/>
</dbReference>
<dbReference type="NCBIfam" id="TIGR00350">
    <property type="entry name" value="lytR_cpsA_psr"/>
    <property type="match status" value="1"/>
</dbReference>